<feature type="transmembrane region" description="Helical" evidence="9">
    <location>
        <begin position="60"/>
        <end position="79"/>
    </location>
</feature>
<name>A0ABP6QQV5_9ACTN</name>
<feature type="transmembrane region" description="Helical" evidence="9">
    <location>
        <begin position="36"/>
        <end position="53"/>
    </location>
</feature>
<evidence type="ECO:0000313" key="12">
    <source>
        <dbReference type="Proteomes" id="UP001501237"/>
    </source>
</evidence>
<evidence type="ECO:0000256" key="6">
    <source>
        <dbReference type="ARBA" id="ARBA00022777"/>
    </source>
</evidence>
<evidence type="ECO:0000256" key="3">
    <source>
        <dbReference type="ARBA" id="ARBA00022553"/>
    </source>
</evidence>
<evidence type="ECO:0000256" key="4">
    <source>
        <dbReference type="ARBA" id="ARBA00022679"/>
    </source>
</evidence>
<dbReference type="InterPro" id="IPR011712">
    <property type="entry name" value="Sig_transdc_His_kin_sub3_dim/P"/>
</dbReference>
<keyword evidence="9" id="KW-0812">Transmembrane</keyword>
<keyword evidence="9" id="KW-1133">Transmembrane helix</keyword>
<evidence type="ECO:0000256" key="1">
    <source>
        <dbReference type="ARBA" id="ARBA00000085"/>
    </source>
</evidence>
<proteinExistence type="predicted"/>
<dbReference type="Gene3D" id="1.20.5.1930">
    <property type="match status" value="1"/>
</dbReference>
<dbReference type="Proteomes" id="UP001501237">
    <property type="component" value="Unassembled WGS sequence"/>
</dbReference>
<dbReference type="InterPro" id="IPR036890">
    <property type="entry name" value="HATPase_C_sf"/>
</dbReference>
<evidence type="ECO:0000259" key="10">
    <source>
        <dbReference type="Pfam" id="PF07730"/>
    </source>
</evidence>
<dbReference type="Pfam" id="PF07730">
    <property type="entry name" value="HisKA_3"/>
    <property type="match status" value="1"/>
</dbReference>
<dbReference type="SUPFAM" id="SSF55874">
    <property type="entry name" value="ATPase domain of HSP90 chaperone/DNA topoisomerase II/histidine kinase"/>
    <property type="match status" value="1"/>
</dbReference>
<evidence type="ECO:0000256" key="7">
    <source>
        <dbReference type="ARBA" id="ARBA00022840"/>
    </source>
</evidence>
<reference evidence="12" key="1">
    <citation type="journal article" date="2019" name="Int. J. Syst. Evol. Microbiol.">
        <title>The Global Catalogue of Microorganisms (GCM) 10K type strain sequencing project: providing services to taxonomists for standard genome sequencing and annotation.</title>
        <authorList>
            <consortium name="The Broad Institute Genomics Platform"/>
            <consortium name="The Broad Institute Genome Sequencing Center for Infectious Disease"/>
            <person name="Wu L."/>
            <person name="Ma J."/>
        </authorList>
    </citation>
    <scope>NUCLEOTIDE SEQUENCE [LARGE SCALE GENOMIC DNA]</scope>
    <source>
        <strain evidence="12">JCM 9377</strain>
    </source>
</reference>
<evidence type="ECO:0000313" key="11">
    <source>
        <dbReference type="EMBL" id="GAA3235300.1"/>
    </source>
</evidence>
<keyword evidence="9" id="KW-0472">Membrane</keyword>
<keyword evidence="8" id="KW-0902">Two-component regulatory system</keyword>
<keyword evidence="6 11" id="KW-0418">Kinase</keyword>
<evidence type="ECO:0000256" key="8">
    <source>
        <dbReference type="ARBA" id="ARBA00023012"/>
    </source>
</evidence>
<dbReference type="PANTHER" id="PTHR24421">
    <property type="entry name" value="NITRATE/NITRITE SENSOR PROTEIN NARX-RELATED"/>
    <property type="match status" value="1"/>
</dbReference>
<keyword evidence="4" id="KW-0808">Transferase</keyword>
<organism evidence="11 12">
    <name type="scientific">Actinocorallia longicatena</name>
    <dbReference type="NCBI Taxonomy" id="111803"/>
    <lineage>
        <taxon>Bacteria</taxon>
        <taxon>Bacillati</taxon>
        <taxon>Actinomycetota</taxon>
        <taxon>Actinomycetes</taxon>
        <taxon>Streptosporangiales</taxon>
        <taxon>Thermomonosporaceae</taxon>
        <taxon>Actinocorallia</taxon>
    </lineage>
</organism>
<evidence type="ECO:0000256" key="2">
    <source>
        <dbReference type="ARBA" id="ARBA00012438"/>
    </source>
</evidence>
<dbReference type="InterPro" id="IPR050482">
    <property type="entry name" value="Sensor_HK_TwoCompSys"/>
</dbReference>
<keyword evidence="7" id="KW-0067">ATP-binding</keyword>
<comment type="caution">
    <text evidence="11">The sequence shown here is derived from an EMBL/GenBank/DDBJ whole genome shotgun (WGS) entry which is preliminary data.</text>
</comment>
<dbReference type="Gene3D" id="3.30.565.10">
    <property type="entry name" value="Histidine kinase-like ATPase, C-terminal domain"/>
    <property type="match status" value="1"/>
</dbReference>
<comment type="catalytic activity">
    <reaction evidence="1">
        <text>ATP + protein L-histidine = ADP + protein N-phospho-L-histidine.</text>
        <dbReference type="EC" id="2.7.13.3"/>
    </reaction>
</comment>
<dbReference type="EMBL" id="BAAAUV010000028">
    <property type="protein sequence ID" value="GAA3235300.1"/>
    <property type="molecule type" value="Genomic_DNA"/>
</dbReference>
<dbReference type="RefSeq" id="WP_344836895.1">
    <property type="nucleotide sequence ID" value="NZ_BAAAUV010000028.1"/>
</dbReference>
<keyword evidence="5" id="KW-0547">Nucleotide-binding</keyword>
<accession>A0ABP6QQV5</accession>
<feature type="transmembrane region" description="Helical" evidence="9">
    <location>
        <begin position="12"/>
        <end position="30"/>
    </location>
</feature>
<evidence type="ECO:0000256" key="9">
    <source>
        <dbReference type="SAM" id="Phobius"/>
    </source>
</evidence>
<protein>
    <recommendedName>
        <fullName evidence="2">histidine kinase</fullName>
        <ecNumber evidence="2">2.7.13.3</ecNumber>
    </recommendedName>
</protein>
<keyword evidence="12" id="KW-1185">Reference proteome</keyword>
<dbReference type="GO" id="GO:0016301">
    <property type="term" value="F:kinase activity"/>
    <property type="evidence" value="ECO:0007669"/>
    <property type="project" value="UniProtKB-KW"/>
</dbReference>
<keyword evidence="3" id="KW-0597">Phosphoprotein</keyword>
<evidence type="ECO:0000256" key="5">
    <source>
        <dbReference type="ARBA" id="ARBA00022741"/>
    </source>
</evidence>
<feature type="domain" description="Signal transduction histidine kinase subgroup 3 dimerisation and phosphoacceptor" evidence="10">
    <location>
        <begin position="172"/>
        <end position="236"/>
    </location>
</feature>
<dbReference type="PANTHER" id="PTHR24421:SF10">
    <property type="entry name" value="NITRATE_NITRITE SENSOR PROTEIN NARQ"/>
    <property type="match status" value="1"/>
</dbReference>
<dbReference type="EC" id="2.7.13.3" evidence="2"/>
<dbReference type="CDD" id="cd16917">
    <property type="entry name" value="HATPase_UhpB-NarQ-NarX-like"/>
    <property type="match status" value="1"/>
</dbReference>
<sequence>MTALRPPLLQRVRAWQWVLLDAVAALAITVPLLRDGAPWLTVLCWATGAVLVLRRRWPLAVLVASAAGTAVLSIAGTAYRGYPPFVVMLALYTCVVTRGRRAALALSAAFCATGYAVTYGQQAEFDGENVLAPVVLTLIPLLIGDSVRQRREYTEGRVELERRESEAALTEERMRIARELHDVVAHALSMITVQAGVARHKRLPEDDLLATLGSIEHTGRSGLVEMRRLLGVLRDGRDGGTAPQPGLDLAEELVEAAAAAGLTVSFQIDGERRPLSPGADLTAYRLLQEALTNVVRHGRTPRCRVCLAYSPDGLCLRITNPYREPPEEGPPGHGLRGMAERVRMFDGTLSAGPADGSWTVEAWIPDAESP</sequence>
<gene>
    <name evidence="11" type="ORF">GCM10010468_68950</name>
</gene>